<sequence>MSISDKIKKSKEEIKYSQKLNVTCDIYNLIWDLESRKNDREFLMTIPINIVASNESFFKETLSSLIDFDEKYLNNSKALIKRNNIKIDIEDIFHITKEKFSLGDLIAYSFKYSSIESLYKTFTEVSGIDIFANIIELTKSIDEGFELEDVVNENRPIDKNRIFKNLVEAYEIRNIICHDYLSATHKLILEPEKLKDFLMDTYLLQEIITIEISEKIYSKKIPNNYSQHIEYYNSIIQEKKEILNNLYKVLEKSFTSEEQYTNLNKNKLEFENFLKNDSKYVTSNFHDFPLEIHPFETLTQTYSIKLIEQRIKNLTDEINYSS</sequence>
<dbReference type="Proteomes" id="UP001398556">
    <property type="component" value="Unassembled WGS sequence"/>
</dbReference>
<accession>A0ABU9HK31</accession>
<reference evidence="1 2" key="1">
    <citation type="submission" date="2024-04" db="EMBL/GenBank/DDBJ databases">
        <title>Flavobacterium sp. DGU99 16S ribosomal RNA gene Genome sequencing and assembly.</title>
        <authorList>
            <person name="Park S."/>
        </authorList>
    </citation>
    <scope>NUCLEOTIDE SEQUENCE [LARGE SCALE GENOMIC DNA]</scope>
    <source>
        <strain evidence="1 2">DGU99</strain>
    </source>
</reference>
<name>A0ABU9HK31_9FLAO</name>
<dbReference type="EMBL" id="JBBYHU010000007">
    <property type="protein sequence ID" value="MEL1240481.1"/>
    <property type="molecule type" value="Genomic_DNA"/>
</dbReference>
<evidence type="ECO:0000313" key="1">
    <source>
        <dbReference type="EMBL" id="MEL1240481.1"/>
    </source>
</evidence>
<dbReference type="RefSeq" id="WP_341699720.1">
    <property type="nucleotide sequence ID" value="NZ_JBBYHU010000007.1"/>
</dbReference>
<protein>
    <recommendedName>
        <fullName evidence="3">RiboL-PSP-HEPN domain-containing protein</fullName>
    </recommendedName>
</protein>
<keyword evidence="2" id="KW-1185">Reference proteome</keyword>
<evidence type="ECO:0000313" key="2">
    <source>
        <dbReference type="Proteomes" id="UP001398556"/>
    </source>
</evidence>
<evidence type="ECO:0008006" key="3">
    <source>
        <dbReference type="Google" id="ProtNLM"/>
    </source>
</evidence>
<proteinExistence type="predicted"/>
<comment type="caution">
    <text evidence="1">The sequence shown here is derived from an EMBL/GenBank/DDBJ whole genome shotgun (WGS) entry which is preliminary data.</text>
</comment>
<gene>
    <name evidence="1" type="ORF">AAEO59_05430</name>
</gene>
<organism evidence="1 2">
    <name type="scientific">Flavobacterium flavipallidum</name>
    <dbReference type="NCBI Taxonomy" id="3139140"/>
    <lineage>
        <taxon>Bacteria</taxon>
        <taxon>Pseudomonadati</taxon>
        <taxon>Bacteroidota</taxon>
        <taxon>Flavobacteriia</taxon>
        <taxon>Flavobacteriales</taxon>
        <taxon>Flavobacteriaceae</taxon>
        <taxon>Flavobacterium</taxon>
    </lineage>
</organism>